<evidence type="ECO:0000313" key="4">
    <source>
        <dbReference type="Proteomes" id="UP000823521"/>
    </source>
</evidence>
<dbReference type="RefSeq" id="WP_208817141.1">
    <property type="nucleotide sequence ID" value="NZ_WVUH01000391.1"/>
</dbReference>
<accession>A0ABS3VZS8</accession>
<proteinExistence type="predicted"/>
<feature type="compositionally biased region" description="Basic and acidic residues" evidence="1">
    <location>
        <begin position="263"/>
        <end position="272"/>
    </location>
</feature>
<organism evidence="3 4">
    <name type="scientific">Micromonospora echinofusca</name>
    <dbReference type="NCBI Taxonomy" id="47858"/>
    <lineage>
        <taxon>Bacteria</taxon>
        <taxon>Bacillati</taxon>
        <taxon>Actinomycetota</taxon>
        <taxon>Actinomycetes</taxon>
        <taxon>Micromonosporales</taxon>
        <taxon>Micromonosporaceae</taxon>
        <taxon>Micromonospora</taxon>
    </lineage>
</organism>
<dbReference type="InterPro" id="IPR011009">
    <property type="entry name" value="Kinase-like_dom_sf"/>
</dbReference>
<keyword evidence="4" id="KW-1185">Reference proteome</keyword>
<protein>
    <submittedName>
        <fullName evidence="3">Phosphotransferase</fullName>
    </submittedName>
</protein>
<dbReference type="Proteomes" id="UP000823521">
    <property type="component" value="Unassembled WGS sequence"/>
</dbReference>
<reference evidence="3 4" key="1">
    <citation type="submission" date="2019-12" db="EMBL/GenBank/DDBJ databases">
        <title>Whole genome sequencing of endophytic Actinobacterium Micromonospora sp. MPMI6T.</title>
        <authorList>
            <person name="Evv R."/>
            <person name="Podile A.R."/>
        </authorList>
    </citation>
    <scope>NUCLEOTIDE SEQUENCE [LARGE SCALE GENOMIC DNA]</scope>
    <source>
        <strain evidence="3 4">MPMI6</strain>
    </source>
</reference>
<evidence type="ECO:0000259" key="2">
    <source>
        <dbReference type="Pfam" id="PF01636"/>
    </source>
</evidence>
<name>A0ABS3VZS8_MICEH</name>
<feature type="region of interest" description="Disordered" evidence="1">
    <location>
        <begin position="263"/>
        <end position="282"/>
    </location>
</feature>
<dbReference type="EMBL" id="WVUH01000391">
    <property type="protein sequence ID" value="MBO4210027.1"/>
    <property type="molecule type" value="Genomic_DNA"/>
</dbReference>
<evidence type="ECO:0000256" key="1">
    <source>
        <dbReference type="SAM" id="MobiDB-lite"/>
    </source>
</evidence>
<dbReference type="Pfam" id="PF01636">
    <property type="entry name" value="APH"/>
    <property type="match status" value="1"/>
</dbReference>
<comment type="caution">
    <text evidence="3">The sequence shown here is derived from an EMBL/GenBank/DDBJ whole genome shotgun (WGS) entry which is preliminary data.</text>
</comment>
<dbReference type="Gene3D" id="3.90.1200.10">
    <property type="match status" value="1"/>
</dbReference>
<dbReference type="SUPFAM" id="SSF56112">
    <property type="entry name" value="Protein kinase-like (PK-like)"/>
    <property type="match status" value="1"/>
</dbReference>
<sequence>MTDVNVHLALCQRLLDADAKSVTSHPGHAGTRVLRASTAAHGDIVVKIQRSLERHHQEVHAYRTWVPALGDRAPRLLATTDDPPAIVITAVAGVPLNERQLDPEAEQSAYRQAGQLLKTLHAAGPPRLEPDWTAWLAERAEYWIHQAGDRVTVARRAELRAHMRALRDLAPLPALPCHLDFMPRNMIYSDDGAVRMIDFEHSRYDLPARDLVRLASRIWHHRPDLRASFFDEYDQLSAVDNAVLEHCIHLDFLTSLAQHAHRPRAERPRDWQPDPSYARPSM</sequence>
<dbReference type="InterPro" id="IPR002575">
    <property type="entry name" value="Aminoglycoside_PTrfase"/>
</dbReference>
<evidence type="ECO:0000313" key="3">
    <source>
        <dbReference type="EMBL" id="MBO4210027.1"/>
    </source>
</evidence>
<feature type="domain" description="Aminoglycoside phosphotransferase" evidence="2">
    <location>
        <begin position="25"/>
        <end position="233"/>
    </location>
</feature>
<gene>
    <name evidence="3" type="ORF">GSF22_29130</name>
</gene>